<keyword evidence="3" id="KW-0812">Transmembrane</keyword>
<sequence length="468" mass="52203">MSVQHRQERIPPSPAPKPQGKTLKHSGLGWLWLGLGLSGVAMLSATAGALLAVSLSSTPLMQSRIRPEDRGIFSEEDLAISNMRIPELTRPVNILILGTKVLNSDLGKPLRRSGHDPLVNSLDGRSDSMMLVRFEPKEKNLTLLSVPRDTLTWIEGHGDQKINEANYYGGPALSARTISDLLGGVGVDRYLRVNIQGVEKLIDVLGGVRVNVPQDMKYTDHTQHLYIDLKAGEQHLNGNQAIQFLRFRHDGMGDVGRIQRQQMFLRALIEQTLNPRTLVRLPRILSTIQESVDTNLSVEELVALLNFAGQTSRENAQMLLLPGQFRDPEGPEGLSYWIPNYSEIDHMVGEHFGRSSQPAQAWRADPRYLRIAIQDSTEEPGAVDALIDKLWDAGYRNVYLAHDWQQPLGETRIIAQGGDRSSALEVNRSLGFGEVRVDSTGVLHSDITIQLGQDWLEKQSSYLQLDLW</sequence>
<reference evidence="6" key="1">
    <citation type="submission" date="2022-06" db="EMBL/GenBank/DDBJ databases">
        <title>Genome sequence of Phormidium yuhuli AB48 isolated from an industrial photobioreactor environment.</title>
        <authorList>
            <person name="Qiu Y."/>
            <person name="Noonan A.J.C."/>
            <person name="Dofher K."/>
            <person name="Koch M."/>
            <person name="Kieft B."/>
            <person name="Lin X."/>
            <person name="Ziels R.M."/>
            <person name="Hallam S.J."/>
        </authorList>
    </citation>
    <scope>NUCLEOTIDE SEQUENCE</scope>
    <source>
        <strain evidence="6">AB48</strain>
    </source>
</reference>
<dbReference type="PANTHER" id="PTHR33392">
    <property type="entry name" value="POLYISOPRENYL-TEICHOIC ACID--PEPTIDOGLYCAN TEICHOIC ACID TRANSFERASE TAGU"/>
    <property type="match status" value="1"/>
</dbReference>
<keyword evidence="3" id="KW-1133">Transmembrane helix</keyword>
<evidence type="ECO:0000259" key="5">
    <source>
        <dbReference type="Pfam" id="PF13399"/>
    </source>
</evidence>
<name>A0ABY5APJ1_9CYAN</name>
<evidence type="ECO:0000256" key="3">
    <source>
        <dbReference type="SAM" id="Phobius"/>
    </source>
</evidence>
<dbReference type="Gene3D" id="3.40.630.190">
    <property type="entry name" value="LCP protein"/>
    <property type="match status" value="1"/>
</dbReference>
<evidence type="ECO:0000313" key="6">
    <source>
        <dbReference type="EMBL" id="USR91097.1"/>
    </source>
</evidence>
<evidence type="ECO:0000256" key="2">
    <source>
        <dbReference type="SAM" id="MobiDB-lite"/>
    </source>
</evidence>
<dbReference type="InterPro" id="IPR050922">
    <property type="entry name" value="LytR/CpsA/Psr_CW_biosynth"/>
</dbReference>
<keyword evidence="7" id="KW-1185">Reference proteome</keyword>
<evidence type="ECO:0000259" key="4">
    <source>
        <dbReference type="Pfam" id="PF03816"/>
    </source>
</evidence>
<keyword evidence="3" id="KW-0472">Membrane</keyword>
<comment type="similarity">
    <text evidence="1">Belongs to the LytR/CpsA/Psr (LCP) family.</text>
</comment>
<dbReference type="Pfam" id="PF03816">
    <property type="entry name" value="LytR_cpsA_psr"/>
    <property type="match status" value="1"/>
</dbReference>
<gene>
    <name evidence="6" type="ORF">NEA10_20095</name>
</gene>
<dbReference type="InterPro" id="IPR027381">
    <property type="entry name" value="LytR/CpsA/Psr_C"/>
</dbReference>
<evidence type="ECO:0000256" key="1">
    <source>
        <dbReference type="ARBA" id="ARBA00006068"/>
    </source>
</evidence>
<feature type="domain" description="Cell envelope-related transcriptional attenuator" evidence="4">
    <location>
        <begin position="125"/>
        <end position="272"/>
    </location>
</feature>
<dbReference type="InterPro" id="IPR004474">
    <property type="entry name" value="LytR_CpsA_psr"/>
</dbReference>
<organism evidence="6 7">
    <name type="scientific">Phormidium yuhuli AB48</name>
    <dbReference type="NCBI Taxonomy" id="2940671"/>
    <lineage>
        <taxon>Bacteria</taxon>
        <taxon>Bacillati</taxon>
        <taxon>Cyanobacteriota</taxon>
        <taxon>Cyanophyceae</taxon>
        <taxon>Oscillatoriophycideae</taxon>
        <taxon>Oscillatoriales</taxon>
        <taxon>Oscillatoriaceae</taxon>
        <taxon>Phormidium</taxon>
        <taxon>Phormidium yuhuli</taxon>
    </lineage>
</organism>
<feature type="transmembrane region" description="Helical" evidence="3">
    <location>
        <begin position="30"/>
        <end position="56"/>
    </location>
</feature>
<dbReference type="EMBL" id="CP098611">
    <property type="protein sequence ID" value="USR91097.1"/>
    <property type="molecule type" value="Genomic_DNA"/>
</dbReference>
<evidence type="ECO:0000313" key="7">
    <source>
        <dbReference type="Proteomes" id="UP001056708"/>
    </source>
</evidence>
<dbReference type="RefSeq" id="WP_252663129.1">
    <property type="nucleotide sequence ID" value="NZ_CP098611.1"/>
</dbReference>
<feature type="domain" description="LytR/CpsA/Psr regulator C-terminal" evidence="5">
    <location>
        <begin position="369"/>
        <end position="455"/>
    </location>
</feature>
<accession>A0ABY5APJ1</accession>
<proteinExistence type="inferred from homology"/>
<feature type="region of interest" description="Disordered" evidence="2">
    <location>
        <begin position="1"/>
        <end position="22"/>
    </location>
</feature>
<dbReference type="Pfam" id="PF13399">
    <property type="entry name" value="LytR_C"/>
    <property type="match status" value="1"/>
</dbReference>
<dbReference type="Proteomes" id="UP001056708">
    <property type="component" value="Chromosome"/>
</dbReference>
<dbReference type="NCBIfam" id="TIGR00350">
    <property type="entry name" value="lytR_cpsA_psr"/>
    <property type="match status" value="1"/>
</dbReference>
<protein>
    <submittedName>
        <fullName evidence="6">LCP family protein</fullName>
    </submittedName>
</protein>
<dbReference type="PANTHER" id="PTHR33392:SF6">
    <property type="entry name" value="POLYISOPRENYL-TEICHOIC ACID--PEPTIDOGLYCAN TEICHOIC ACID TRANSFERASE TAGU"/>
    <property type="match status" value="1"/>
</dbReference>